<accession>A0A3L5TRG4</accession>
<feature type="transmembrane region" description="Helical" evidence="4">
    <location>
        <begin position="309"/>
        <end position="332"/>
    </location>
</feature>
<dbReference type="GO" id="GO:0016020">
    <property type="term" value="C:membrane"/>
    <property type="evidence" value="ECO:0007669"/>
    <property type="project" value="InterPro"/>
</dbReference>
<feature type="non-terminal residue" evidence="6">
    <location>
        <position position="1"/>
    </location>
</feature>
<protein>
    <recommendedName>
        <fullName evidence="5">SRCR domain-containing protein</fullName>
    </recommendedName>
</protein>
<reference evidence="6 7" key="1">
    <citation type="journal article" date="2016" name="PLoS ONE">
        <title>A First Insight into the Genome of the Filter-Feeder Mussel Mytilus galloprovincialis.</title>
        <authorList>
            <person name="Murgarella M."/>
            <person name="Puiu D."/>
            <person name="Novoa B."/>
            <person name="Figueras A."/>
            <person name="Posada D."/>
            <person name="Canchaya C."/>
        </authorList>
    </citation>
    <scope>NUCLEOTIDE SEQUENCE [LARGE SCALE GENOMIC DNA]</scope>
    <source>
        <tissue evidence="6">Muscle</tissue>
    </source>
</reference>
<feature type="compositionally biased region" description="Basic and acidic residues" evidence="3">
    <location>
        <begin position="411"/>
        <end position="426"/>
    </location>
</feature>
<dbReference type="SUPFAM" id="SSF56487">
    <property type="entry name" value="SRCR-like"/>
    <property type="match status" value="1"/>
</dbReference>
<gene>
    <name evidence="6" type="ORF">AM593_02574</name>
</gene>
<name>A0A3L5TRG4_MYTGA</name>
<evidence type="ECO:0000256" key="3">
    <source>
        <dbReference type="SAM" id="MobiDB-lite"/>
    </source>
</evidence>
<evidence type="ECO:0000256" key="4">
    <source>
        <dbReference type="SAM" id="Phobius"/>
    </source>
</evidence>
<dbReference type="SMART" id="SM00202">
    <property type="entry name" value="SR"/>
    <property type="match status" value="1"/>
</dbReference>
<dbReference type="InterPro" id="IPR036772">
    <property type="entry name" value="SRCR-like_dom_sf"/>
</dbReference>
<sequence length="475" mass="53799">LVTCPDDEIISSKKITYDEFPCQDFSNSHTCHSNIDDYFNANCIGQNNCTLPIELSFRKTCQRPPRRLKVYFECSRGFWWRNKHPQPVDTCANALENVNCPSKYHIHIQNCGSYSKSICDGMDNTCAINTLKRLCNEKKRCSPDTSKTSCLFHRRFANIQYTCKGTIDHSVTSTIPSKSSDPEMPELSLDKDNRVVSYQPSQSEKQYFCSHGWDDKDAVVLCRYFNQTWIGYSTVVDKLLDIPIAPYSLHCNGLETSLLKCYLTENPTSCNTSKVAGAVCCQDADRRELCVRNSVSQKASSEKSGTTTLGIAVGIPVAIIVVVSVIVVIAFIRRRYVSKESIRKCIVSNNTDDDYVGQQNIALPQYPSNKKVPKSQVTNNRTNTTQNEDDTAYSYPSKDSQSPYALSGEGVYDKTNERRHVVNDRDAYSRTVDTVYDSAEQNTRLDSKEETYDHVFGQKTEDYYDKSKRSSHQNV</sequence>
<keyword evidence="1 2" id="KW-1015">Disulfide bond</keyword>
<dbReference type="EMBL" id="KV589224">
    <property type="protein sequence ID" value="OPL21700.1"/>
    <property type="molecule type" value="Genomic_DNA"/>
</dbReference>
<keyword evidence="7" id="KW-1185">Reference proteome</keyword>
<evidence type="ECO:0000259" key="5">
    <source>
        <dbReference type="PROSITE" id="PS50287"/>
    </source>
</evidence>
<dbReference type="AlphaFoldDB" id="A0A3L5TRG4"/>
<feature type="region of interest" description="Disordered" evidence="3">
    <location>
        <begin position="365"/>
        <end position="426"/>
    </location>
</feature>
<keyword evidence="4" id="KW-1133">Transmembrane helix</keyword>
<feature type="disulfide bond" evidence="2">
    <location>
        <begin position="251"/>
        <end position="261"/>
    </location>
</feature>
<evidence type="ECO:0000313" key="7">
    <source>
        <dbReference type="Proteomes" id="UP000266721"/>
    </source>
</evidence>
<dbReference type="Pfam" id="PF00530">
    <property type="entry name" value="SRCR"/>
    <property type="match status" value="1"/>
</dbReference>
<proteinExistence type="predicted"/>
<keyword evidence="4" id="KW-0812">Transmembrane</keyword>
<keyword evidence="4" id="KW-0472">Membrane</keyword>
<dbReference type="Proteomes" id="UP000266721">
    <property type="component" value="Unassembled WGS sequence"/>
</dbReference>
<evidence type="ECO:0000256" key="2">
    <source>
        <dbReference type="PROSITE-ProRule" id="PRU00196"/>
    </source>
</evidence>
<evidence type="ECO:0000313" key="6">
    <source>
        <dbReference type="EMBL" id="OPL21700.1"/>
    </source>
</evidence>
<dbReference type="PROSITE" id="PS50287">
    <property type="entry name" value="SRCR_2"/>
    <property type="match status" value="1"/>
</dbReference>
<organism evidence="6 7">
    <name type="scientific">Mytilus galloprovincialis</name>
    <name type="common">Mediterranean mussel</name>
    <dbReference type="NCBI Taxonomy" id="29158"/>
    <lineage>
        <taxon>Eukaryota</taxon>
        <taxon>Metazoa</taxon>
        <taxon>Spiralia</taxon>
        <taxon>Lophotrochozoa</taxon>
        <taxon>Mollusca</taxon>
        <taxon>Bivalvia</taxon>
        <taxon>Autobranchia</taxon>
        <taxon>Pteriomorphia</taxon>
        <taxon>Mytilida</taxon>
        <taxon>Mytiloidea</taxon>
        <taxon>Mytilidae</taxon>
        <taxon>Mytilinae</taxon>
        <taxon>Mytilus</taxon>
    </lineage>
</organism>
<dbReference type="InterPro" id="IPR001190">
    <property type="entry name" value="SRCR"/>
</dbReference>
<comment type="caution">
    <text evidence="2">Lacks conserved residue(s) required for the propagation of feature annotation.</text>
</comment>
<evidence type="ECO:0000256" key="1">
    <source>
        <dbReference type="ARBA" id="ARBA00023157"/>
    </source>
</evidence>
<feature type="domain" description="SRCR" evidence="5">
    <location>
        <begin position="154"/>
        <end position="281"/>
    </location>
</feature>
<dbReference type="Gene3D" id="3.10.250.10">
    <property type="entry name" value="SRCR-like domain"/>
    <property type="match status" value="1"/>
</dbReference>
<comment type="caution">
    <text evidence="6">The sequence shown here is derived from an EMBL/GenBank/DDBJ whole genome shotgun (WGS) entry which is preliminary data.</text>
</comment>